<evidence type="ECO:0000313" key="1">
    <source>
        <dbReference type="EMBL" id="QHU29904.1"/>
    </source>
</evidence>
<organism evidence="1">
    <name type="scientific">viral metagenome</name>
    <dbReference type="NCBI Taxonomy" id="1070528"/>
    <lineage>
        <taxon>unclassified sequences</taxon>
        <taxon>metagenomes</taxon>
        <taxon>organismal metagenomes</taxon>
    </lineage>
</organism>
<dbReference type="AlphaFoldDB" id="A0A6C0LK30"/>
<sequence>METLNILPEELEWKIKGYCDELNHSEKFKQMNSLIIKEGYVNRYKHTYPFMVVEMLGMTECVRMFDVMRECNCCQRHNSDKPSKEDLVNGLIPTYFIHNGTKSNHTYSCKCPCRHICRNLCREINDIEDDEIIT</sequence>
<name>A0A6C0LK30_9ZZZZ</name>
<reference evidence="1" key="1">
    <citation type="journal article" date="2020" name="Nature">
        <title>Giant virus diversity and host interactions through global metagenomics.</title>
        <authorList>
            <person name="Schulz F."/>
            <person name="Roux S."/>
            <person name="Paez-Espino D."/>
            <person name="Jungbluth S."/>
            <person name="Walsh D.A."/>
            <person name="Denef V.J."/>
            <person name="McMahon K.D."/>
            <person name="Konstantinidis K.T."/>
            <person name="Eloe-Fadrosh E.A."/>
            <person name="Kyrpides N.C."/>
            <person name="Woyke T."/>
        </authorList>
    </citation>
    <scope>NUCLEOTIDE SEQUENCE</scope>
    <source>
        <strain evidence="1">GVMAG-M-3300027810-10</strain>
    </source>
</reference>
<accession>A0A6C0LK30</accession>
<proteinExistence type="predicted"/>
<dbReference type="EMBL" id="MN740498">
    <property type="protein sequence ID" value="QHU29904.1"/>
    <property type="molecule type" value="Genomic_DNA"/>
</dbReference>
<protein>
    <submittedName>
        <fullName evidence="1">Uncharacterized protein</fullName>
    </submittedName>
</protein>